<evidence type="ECO:0000256" key="3">
    <source>
        <dbReference type="ARBA" id="ARBA00022692"/>
    </source>
</evidence>
<reference evidence="7 8" key="1">
    <citation type="submission" date="2020-01" db="EMBL/GenBank/DDBJ databases">
        <title>Genomes of bacteria type strains.</title>
        <authorList>
            <person name="Chen J."/>
            <person name="Zhu S."/>
            <person name="Yang J."/>
        </authorList>
    </citation>
    <scope>NUCLEOTIDE SEQUENCE [LARGE SCALE GENOMIC DNA]</scope>
    <source>
        <strain evidence="7 8">DSM 16655</strain>
    </source>
</reference>
<dbReference type="InterPro" id="IPR038330">
    <property type="entry name" value="TspO/MBR-related_sf"/>
</dbReference>
<dbReference type="CDD" id="cd15904">
    <property type="entry name" value="TSPO_MBR"/>
    <property type="match status" value="1"/>
</dbReference>
<feature type="transmembrane region" description="Helical" evidence="6">
    <location>
        <begin position="101"/>
        <end position="121"/>
    </location>
</feature>
<name>A0ABT1CRY1_9HYPH</name>
<comment type="caution">
    <text evidence="7">The sequence shown here is derived from an EMBL/GenBank/DDBJ whole genome shotgun (WGS) entry which is preliminary data.</text>
</comment>
<dbReference type="Gene3D" id="1.20.1260.100">
    <property type="entry name" value="TspO/MBR protein"/>
    <property type="match status" value="1"/>
</dbReference>
<feature type="transmembrane region" description="Helical" evidence="6">
    <location>
        <begin position="75"/>
        <end position="95"/>
    </location>
</feature>
<keyword evidence="5 6" id="KW-0472">Membrane</keyword>
<dbReference type="EMBL" id="JAAAML010000002">
    <property type="protein sequence ID" value="MCO6408913.1"/>
    <property type="molecule type" value="Genomic_DNA"/>
</dbReference>
<keyword evidence="4 6" id="KW-1133">Transmembrane helix</keyword>
<feature type="transmembrane region" description="Helical" evidence="6">
    <location>
        <begin position="128"/>
        <end position="151"/>
    </location>
</feature>
<dbReference type="InterPro" id="IPR004307">
    <property type="entry name" value="TspO_MBR"/>
</dbReference>
<feature type="transmembrane region" description="Helical" evidence="6">
    <location>
        <begin position="46"/>
        <end position="68"/>
    </location>
</feature>
<protein>
    <submittedName>
        <fullName evidence="7">Tryptophan-rich sensory protein</fullName>
    </submittedName>
</protein>
<evidence type="ECO:0000256" key="1">
    <source>
        <dbReference type="ARBA" id="ARBA00004141"/>
    </source>
</evidence>
<evidence type="ECO:0000256" key="4">
    <source>
        <dbReference type="ARBA" id="ARBA00022989"/>
    </source>
</evidence>
<evidence type="ECO:0000256" key="6">
    <source>
        <dbReference type="SAM" id="Phobius"/>
    </source>
</evidence>
<dbReference type="PANTHER" id="PTHR10057:SF0">
    <property type="entry name" value="TRANSLOCATOR PROTEIN"/>
    <property type="match status" value="1"/>
</dbReference>
<organism evidence="7 8">
    <name type="scientific">Hoeflea alexandrii</name>
    <dbReference type="NCBI Taxonomy" id="288436"/>
    <lineage>
        <taxon>Bacteria</taxon>
        <taxon>Pseudomonadati</taxon>
        <taxon>Pseudomonadota</taxon>
        <taxon>Alphaproteobacteria</taxon>
        <taxon>Hyphomicrobiales</taxon>
        <taxon>Rhizobiaceae</taxon>
        <taxon>Hoeflea</taxon>
    </lineage>
</organism>
<sequence>MNKKNALTLILFIVLTVAGGNLVGYLSIPGAWYEGLQKPWFNPPNWIFGPVWTVLYVLVGIAGARVFIRERGGSLTRLWFLQLALNFAWSPAFFLMQRPDLSLVVLLGMLVTILLFIAKAWNRDRPSALLFLPYAAWVSFAGCLNAALWWLN</sequence>
<keyword evidence="3 6" id="KW-0812">Transmembrane</keyword>
<dbReference type="Proteomes" id="UP001320715">
    <property type="component" value="Unassembled WGS sequence"/>
</dbReference>
<evidence type="ECO:0000256" key="2">
    <source>
        <dbReference type="ARBA" id="ARBA00007524"/>
    </source>
</evidence>
<dbReference type="Pfam" id="PF03073">
    <property type="entry name" value="TspO_MBR"/>
    <property type="match status" value="1"/>
</dbReference>
<proteinExistence type="inferred from homology"/>
<dbReference type="PANTHER" id="PTHR10057">
    <property type="entry name" value="PERIPHERAL-TYPE BENZODIAZEPINE RECEPTOR"/>
    <property type="match status" value="1"/>
</dbReference>
<comment type="similarity">
    <text evidence="2">Belongs to the TspO/BZRP family.</text>
</comment>
<dbReference type="RefSeq" id="WP_252915957.1">
    <property type="nucleotide sequence ID" value="NZ_CP159480.1"/>
</dbReference>
<comment type="subcellular location">
    <subcellularLocation>
        <location evidence="1">Membrane</location>
        <topology evidence="1">Multi-pass membrane protein</topology>
    </subcellularLocation>
</comment>
<accession>A0ABT1CRY1</accession>
<keyword evidence="8" id="KW-1185">Reference proteome</keyword>
<dbReference type="PIRSF" id="PIRSF005859">
    <property type="entry name" value="PBR"/>
    <property type="match status" value="1"/>
</dbReference>
<evidence type="ECO:0000256" key="5">
    <source>
        <dbReference type="ARBA" id="ARBA00023136"/>
    </source>
</evidence>
<gene>
    <name evidence="7" type="ORF">GTW23_12060</name>
</gene>
<evidence type="ECO:0000313" key="7">
    <source>
        <dbReference type="EMBL" id="MCO6408913.1"/>
    </source>
</evidence>
<evidence type="ECO:0000313" key="8">
    <source>
        <dbReference type="Proteomes" id="UP001320715"/>
    </source>
</evidence>